<dbReference type="AlphaFoldDB" id="A0AAV1GHU2"/>
<dbReference type="InterPro" id="IPR008983">
    <property type="entry name" value="Tumour_necrosis_fac-like_dom"/>
</dbReference>
<evidence type="ECO:0000313" key="7">
    <source>
        <dbReference type="EMBL" id="CAJ1073062.1"/>
    </source>
</evidence>
<dbReference type="SUPFAM" id="SSF49842">
    <property type="entry name" value="TNF-like"/>
    <property type="match status" value="1"/>
</dbReference>
<dbReference type="PRINTS" id="PR00007">
    <property type="entry name" value="COMPLEMNTC1Q"/>
</dbReference>
<dbReference type="PROSITE" id="PS50871">
    <property type="entry name" value="C1Q"/>
    <property type="match status" value="1"/>
</dbReference>
<dbReference type="Gene3D" id="2.60.120.40">
    <property type="match status" value="1"/>
</dbReference>
<reference evidence="7" key="1">
    <citation type="submission" date="2023-08" db="EMBL/GenBank/DDBJ databases">
        <authorList>
            <person name="Alioto T."/>
            <person name="Alioto T."/>
            <person name="Gomez Garrido J."/>
        </authorList>
    </citation>
    <scope>NUCLEOTIDE SEQUENCE</scope>
</reference>
<feature type="region of interest" description="Disordered" evidence="5">
    <location>
        <begin position="216"/>
        <end position="404"/>
    </location>
</feature>
<feature type="compositionally biased region" description="Low complexity" evidence="5">
    <location>
        <begin position="291"/>
        <end position="305"/>
    </location>
</feature>
<dbReference type="InterPro" id="IPR050392">
    <property type="entry name" value="Collagen/C1q_domain"/>
</dbReference>
<evidence type="ECO:0000256" key="5">
    <source>
        <dbReference type="SAM" id="MobiDB-lite"/>
    </source>
</evidence>
<keyword evidence="7" id="KW-0176">Collagen</keyword>
<feature type="domain" description="C1q" evidence="6">
    <location>
        <begin position="424"/>
        <end position="557"/>
    </location>
</feature>
<keyword evidence="2" id="KW-0964">Secreted</keyword>
<evidence type="ECO:0000256" key="2">
    <source>
        <dbReference type="ARBA" id="ARBA00022525"/>
    </source>
</evidence>
<dbReference type="GO" id="GO:0005581">
    <property type="term" value="C:collagen trimer"/>
    <property type="evidence" value="ECO:0007669"/>
    <property type="project" value="UniProtKB-KW"/>
</dbReference>
<keyword evidence="3" id="KW-0272">Extracellular matrix</keyword>
<dbReference type="EMBL" id="OY660877">
    <property type="protein sequence ID" value="CAJ1073062.1"/>
    <property type="molecule type" value="Genomic_DNA"/>
</dbReference>
<gene>
    <name evidence="7" type="ORF">XNOV1_A019939</name>
</gene>
<dbReference type="SMART" id="SM00110">
    <property type="entry name" value="C1Q"/>
    <property type="match status" value="1"/>
</dbReference>
<evidence type="ECO:0000256" key="4">
    <source>
        <dbReference type="ARBA" id="ARBA00022729"/>
    </source>
</evidence>
<evidence type="ECO:0000256" key="1">
    <source>
        <dbReference type="ARBA" id="ARBA00004498"/>
    </source>
</evidence>
<organism evidence="7 8">
    <name type="scientific">Xyrichtys novacula</name>
    <name type="common">Pearly razorfish</name>
    <name type="synonym">Hemipteronotus novacula</name>
    <dbReference type="NCBI Taxonomy" id="13765"/>
    <lineage>
        <taxon>Eukaryota</taxon>
        <taxon>Metazoa</taxon>
        <taxon>Chordata</taxon>
        <taxon>Craniata</taxon>
        <taxon>Vertebrata</taxon>
        <taxon>Euteleostomi</taxon>
        <taxon>Actinopterygii</taxon>
        <taxon>Neopterygii</taxon>
        <taxon>Teleostei</taxon>
        <taxon>Neoteleostei</taxon>
        <taxon>Acanthomorphata</taxon>
        <taxon>Eupercaria</taxon>
        <taxon>Labriformes</taxon>
        <taxon>Labridae</taxon>
        <taxon>Xyrichtys</taxon>
    </lineage>
</organism>
<proteinExistence type="predicted"/>
<dbReference type="PANTHER" id="PTHR15427">
    <property type="entry name" value="EMILIN ELASTIN MICROFIBRIL INTERFACE-LOCATED PROTEIN ELASTIN MICROFIBRIL INTERFACER"/>
    <property type="match status" value="1"/>
</dbReference>
<dbReference type="InterPro" id="IPR001073">
    <property type="entry name" value="C1q_dom"/>
</dbReference>
<dbReference type="Pfam" id="PF01391">
    <property type="entry name" value="Collagen"/>
    <property type="match status" value="3"/>
</dbReference>
<name>A0AAV1GHU2_XYRNO</name>
<evidence type="ECO:0000313" key="8">
    <source>
        <dbReference type="Proteomes" id="UP001178508"/>
    </source>
</evidence>
<dbReference type="PANTHER" id="PTHR15427:SF54">
    <property type="entry name" value="C1Q DOMAIN-CONTAINING PROTEIN"/>
    <property type="match status" value="1"/>
</dbReference>
<feature type="region of interest" description="Disordered" evidence="5">
    <location>
        <begin position="63"/>
        <end position="92"/>
    </location>
</feature>
<comment type="subcellular location">
    <subcellularLocation>
        <location evidence="1">Secreted</location>
        <location evidence="1">Extracellular space</location>
        <location evidence="1">Extracellular matrix</location>
    </subcellularLocation>
</comment>
<evidence type="ECO:0000256" key="3">
    <source>
        <dbReference type="ARBA" id="ARBA00022530"/>
    </source>
</evidence>
<evidence type="ECO:0000259" key="6">
    <source>
        <dbReference type="PROSITE" id="PS50871"/>
    </source>
</evidence>
<dbReference type="Pfam" id="PF00386">
    <property type="entry name" value="C1q"/>
    <property type="match status" value="1"/>
</dbReference>
<keyword evidence="4" id="KW-0732">Signal</keyword>
<feature type="compositionally biased region" description="Gly residues" evidence="5">
    <location>
        <begin position="324"/>
        <end position="333"/>
    </location>
</feature>
<dbReference type="Proteomes" id="UP001178508">
    <property type="component" value="Chromosome 14"/>
</dbReference>
<dbReference type="InterPro" id="IPR008160">
    <property type="entry name" value="Collagen"/>
</dbReference>
<protein>
    <submittedName>
        <fullName evidence="7">Inner ear-specific collagen-like</fullName>
    </submittedName>
</protein>
<sequence length="580" mass="61578">MIQHGVSEILFVFSPTLIIQSASRQDRSLHNLRVGGKNQTNVPIQRTTCWVKRSCESFVVKEVTSPRGGPVPPQRDKDSGPSSLPPSPQPLSADLLQTMLHSSDRTMLLRLLGLLVLSALCSGMLIPNPTGDPDQDPPPIDTDWPAPRGIPPSWAPDANMTEGPSKSRMFDDVGMGPDMPYIPDTSMCDMMMNQAVPPPMDQIPYFCLCTHCKGTVGPKGDPGDRGPPGAPGSPGRRGMTGFKGRPGFTGAQGIKGQKGDWGEKGQTGPAGFTGVKGSRGFKGQKGDAGMEGPQGEQGPPGETGTCPASCETVQGPAGPQGVPGPAGGRGLPGVKGSQGLKGVKGDKGDIGTAGNPGMDGQKGDQGEQGVCECTDGMNGTDGHPGEMGAKGDKGDPGAQGEQGPMGLQGDMGMMGHMGPPGPCTPTIQSAFCASLNESYPMHNYPVPFPNVIYNRQDHFNPNMGMYTAPVNGTYVFSFHLSVNTRTLKVGLFLKHYPMVINTVTIRQTTTSQTVILHLAARDKVWLQVKDGTTNGMYTDTESSSTFCGYLLYPDTCEWPLNRDWEPVPTEEPEEFEWHDL</sequence>
<keyword evidence="8" id="KW-1185">Reference proteome</keyword>
<accession>A0AAV1GHU2</accession>